<evidence type="ECO:0000256" key="1">
    <source>
        <dbReference type="SAM" id="MobiDB-lite"/>
    </source>
</evidence>
<dbReference type="Proteomes" id="UP000664859">
    <property type="component" value="Unassembled WGS sequence"/>
</dbReference>
<organism evidence="2 3">
    <name type="scientific">Tribonema minus</name>
    <dbReference type="NCBI Taxonomy" id="303371"/>
    <lineage>
        <taxon>Eukaryota</taxon>
        <taxon>Sar</taxon>
        <taxon>Stramenopiles</taxon>
        <taxon>Ochrophyta</taxon>
        <taxon>PX clade</taxon>
        <taxon>Xanthophyceae</taxon>
        <taxon>Tribonematales</taxon>
        <taxon>Tribonemataceae</taxon>
        <taxon>Tribonema</taxon>
    </lineage>
</organism>
<gene>
    <name evidence="2" type="ORF">JKP88DRAFT_318590</name>
</gene>
<comment type="caution">
    <text evidence="2">The sequence shown here is derived from an EMBL/GenBank/DDBJ whole genome shotgun (WGS) entry which is preliminary data.</text>
</comment>
<evidence type="ECO:0000313" key="3">
    <source>
        <dbReference type="Proteomes" id="UP000664859"/>
    </source>
</evidence>
<name>A0A836CDM7_9STRA</name>
<proteinExistence type="predicted"/>
<dbReference type="AlphaFoldDB" id="A0A836CDM7"/>
<evidence type="ECO:0000313" key="2">
    <source>
        <dbReference type="EMBL" id="KAG5182605.1"/>
    </source>
</evidence>
<reference evidence="2" key="1">
    <citation type="submission" date="2021-02" db="EMBL/GenBank/DDBJ databases">
        <title>First Annotated Genome of the Yellow-green Alga Tribonema minus.</title>
        <authorList>
            <person name="Mahan K.M."/>
        </authorList>
    </citation>
    <scope>NUCLEOTIDE SEQUENCE</scope>
    <source>
        <strain evidence="2">UTEX B ZZ1240</strain>
    </source>
</reference>
<accession>A0A836CDM7</accession>
<keyword evidence="3" id="KW-1185">Reference proteome</keyword>
<feature type="region of interest" description="Disordered" evidence="1">
    <location>
        <begin position="246"/>
        <end position="269"/>
    </location>
</feature>
<sequence length="269" mass="29454">MTGSPGHQQQNKQHAHQPDDFLLQVLHEAREAEEARTKLLARASAKQARRLERKYTLEREAEQTRIRRLVHDVALAKSHVEDPVHHGGAWDDSGFRSGISGIISSASCREIAALDVQTTAFLRRMYSRLDTVMPKARHVAKGVSAASSSSMAPAVNNSSRLPAIDDGNRKRLLHEKHALLCGLREVVAKQTALTTAQCSSASSLGSSTRRAVSATCDHGGSLGQHRRHGRAMSMCSEASYATYRSETRSRGSSYGRTERPPKVPPLALF</sequence>
<protein>
    <submittedName>
        <fullName evidence="2">Uncharacterized protein</fullName>
    </submittedName>
</protein>
<dbReference type="EMBL" id="JAFCMP010000235">
    <property type="protein sequence ID" value="KAG5182605.1"/>
    <property type="molecule type" value="Genomic_DNA"/>
</dbReference>